<name>A0A976N1S8_9VIRU</name>
<evidence type="ECO:0000313" key="2">
    <source>
        <dbReference type="EMBL" id="UPW41644.1"/>
    </source>
</evidence>
<evidence type="ECO:0000259" key="1">
    <source>
        <dbReference type="Pfam" id="PF23343"/>
    </source>
</evidence>
<dbReference type="EMBL" id="OM869642">
    <property type="protein sequence ID" value="UPW41644.1"/>
    <property type="molecule type" value="Genomic_DNA"/>
</dbReference>
<proteinExistence type="predicted"/>
<feature type="domain" description="Replication-associated protein ORF2/G2P" evidence="1">
    <location>
        <begin position="90"/>
        <end position="231"/>
    </location>
</feature>
<accession>A0A976N1S8</accession>
<reference evidence="2" key="1">
    <citation type="submission" date="2022-02" db="EMBL/GenBank/DDBJ databases">
        <title>Towards deciphering the DNA virus diversity associated with rodent species in the families Cricetidae and Heteromyidae.</title>
        <authorList>
            <person name="Lund M."/>
            <person name="Larsen B.B."/>
            <person name="Gryseels S."/>
            <person name="Kraberger S."/>
            <person name="Rowsey D.M."/>
            <person name="Steger L."/>
            <person name="Yule K.M."/>
            <person name="Upham N.S."/>
            <person name="Worobey M."/>
            <person name="Van Doorslaer K."/>
            <person name="Varsani A."/>
        </authorList>
    </citation>
    <scope>NUCLEOTIDE SEQUENCE</scope>
    <source>
        <strain evidence="2">NeonRodF8_32</strain>
    </source>
</reference>
<dbReference type="InterPro" id="IPR056906">
    <property type="entry name" value="ORF2/G2P_dom"/>
</dbReference>
<sequence>MSCFSPLKAWPVPGQKTINGKQAYKILSLKPLREPGYPTLPMGPDIAFFEKHEKECISIPCGKCIGCRLSYARQWADRCMLELQYHQSAWFVTLTYNDEHVPRCMYGDPDTGEARPCLTLDRRDVQLFLKRLRKAIEPAKIRYFGCAEYGPQTWRPHYHMIIFGLPLDDLVLKRQDMDGKVSAYTSATLSKAWCHRPFGNYSDILEPLGDVECSEVTWAACNYVARYIVKKQLGPDGKDFYERFNLVPPFTFMSRDPGIGRQFFEDHPDLYDFDSISVSTPTGGRNIRPPRYYDKLYDIDHPQELAQIKESRRFIAEQSQQFKLFKTSLNVYDLQALEERLMEANSTMDYDI</sequence>
<organism evidence="2">
    <name type="scientific">Peromfec virus RodF8_32</name>
    <dbReference type="NCBI Taxonomy" id="2929369"/>
    <lineage>
        <taxon>Viruses</taxon>
        <taxon>Monodnaviria</taxon>
        <taxon>Sangervirae</taxon>
        <taxon>Phixviricota</taxon>
        <taxon>Malgrandaviricetes</taxon>
        <taxon>Petitvirales</taxon>
        <taxon>Microviridae</taxon>
    </lineage>
</organism>
<dbReference type="Pfam" id="PF23343">
    <property type="entry name" value="REP_ORF2-G2P"/>
    <property type="match status" value="1"/>
</dbReference>
<protein>
    <submittedName>
        <fullName evidence="2">Replication initiator protein</fullName>
    </submittedName>
</protein>